<proteinExistence type="predicted"/>
<feature type="compositionally biased region" description="Basic and acidic residues" evidence="1">
    <location>
        <begin position="31"/>
        <end position="46"/>
    </location>
</feature>
<accession>A0A834HQE8</accession>
<evidence type="ECO:0000256" key="1">
    <source>
        <dbReference type="SAM" id="MobiDB-lite"/>
    </source>
</evidence>
<dbReference type="AlphaFoldDB" id="A0A834HQE8"/>
<reference evidence="2" key="1">
    <citation type="submission" date="2020-08" db="EMBL/GenBank/DDBJ databases">
        <title>Genome sequencing and assembly of the red palm weevil Rhynchophorus ferrugineus.</title>
        <authorList>
            <person name="Dias G.B."/>
            <person name="Bergman C.M."/>
            <person name="Manee M."/>
        </authorList>
    </citation>
    <scope>NUCLEOTIDE SEQUENCE</scope>
    <source>
        <strain evidence="2">AA-2017</strain>
        <tissue evidence="2">Whole larva</tissue>
    </source>
</reference>
<dbReference type="EMBL" id="JAACXV010014970">
    <property type="protein sequence ID" value="KAF7265072.1"/>
    <property type="molecule type" value="Genomic_DNA"/>
</dbReference>
<dbReference type="Proteomes" id="UP000625711">
    <property type="component" value="Unassembled WGS sequence"/>
</dbReference>
<keyword evidence="3" id="KW-1185">Reference proteome</keyword>
<gene>
    <name evidence="2" type="ORF">GWI33_021543</name>
</gene>
<feature type="compositionally biased region" description="Basic and acidic residues" evidence="1">
    <location>
        <begin position="54"/>
        <end position="67"/>
    </location>
</feature>
<name>A0A834HQE8_RHYFE</name>
<sequence>MLNLSSLSEDKNKSARQVLDLERETLQLRRELQDTRNKKEEADQKLLHLSNMLRRHETSDPSEDGKTSVDSLSTITTSSSVAAPPRVILSGPVTDL</sequence>
<comment type="caution">
    <text evidence="2">The sequence shown here is derived from an EMBL/GenBank/DDBJ whole genome shotgun (WGS) entry which is preliminary data.</text>
</comment>
<dbReference type="OrthoDB" id="6782802at2759"/>
<evidence type="ECO:0000313" key="2">
    <source>
        <dbReference type="EMBL" id="KAF7265072.1"/>
    </source>
</evidence>
<feature type="compositionally biased region" description="Polar residues" evidence="1">
    <location>
        <begin position="68"/>
        <end position="81"/>
    </location>
</feature>
<organism evidence="2 3">
    <name type="scientific">Rhynchophorus ferrugineus</name>
    <name type="common">Red palm weevil</name>
    <name type="synonym">Curculio ferrugineus</name>
    <dbReference type="NCBI Taxonomy" id="354439"/>
    <lineage>
        <taxon>Eukaryota</taxon>
        <taxon>Metazoa</taxon>
        <taxon>Ecdysozoa</taxon>
        <taxon>Arthropoda</taxon>
        <taxon>Hexapoda</taxon>
        <taxon>Insecta</taxon>
        <taxon>Pterygota</taxon>
        <taxon>Neoptera</taxon>
        <taxon>Endopterygota</taxon>
        <taxon>Coleoptera</taxon>
        <taxon>Polyphaga</taxon>
        <taxon>Cucujiformia</taxon>
        <taxon>Curculionidae</taxon>
        <taxon>Dryophthorinae</taxon>
        <taxon>Rhynchophorus</taxon>
    </lineage>
</organism>
<protein>
    <submittedName>
        <fullName evidence="2">Uncharacterized protein</fullName>
    </submittedName>
</protein>
<feature type="region of interest" description="Disordered" evidence="1">
    <location>
        <begin position="31"/>
        <end position="96"/>
    </location>
</feature>
<evidence type="ECO:0000313" key="3">
    <source>
        <dbReference type="Proteomes" id="UP000625711"/>
    </source>
</evidence>